<keyword evidence="1" id="KW-1133">Transmembrane helix</keyword>
<keyword evidence="1" id="KW-0472">Membrane</keyword>
<organism evidence="2">
    <name type="scientific">uncultured Thermomicrobiales bacterium</name>
    <dbReference type="NCBI Taxonomy" id="1645740"/>
    <lineage>
        <taxon>Bacteria</taxon>
        <taxon>Pseudomonadati</taxon>
        <taxon>Thermomicrobiota</taxon>
        <taxon>Thermomicrobia</taxon>
        <taxon>Thermomicrobiales</taxon>
        <taxon>environmental samples</taxon>
    </lineage>
</organism>
<gene>
    <name evidence="2" type="ORF">AVDCRST_MAG49-4196</name>
</gene>
<name>A0A6J4VGB7_9BACT</name>
<protein>
    <submittedName>
        <fullName evidence="2">Uncharacterized protein</fullName>
    </submittedName>
</protein>
<feature type="transmembrane region" description="Helical" evidence="1">
    <location>
        <begin position="20"/>
        <end position="47"/>
    </location>
</feature>
<dbReference type="AlphaFoldDB" id="A0A6J4VGB7"/>
<sequence>MPTGVAPFPSGGPMPTPSTLAVFALAAFGQRWFSGGVYLVLGVTTAVTGNGAGKER</sequence>
<reference evidence="2" key="1">
    <citation type="submission" date="2020-02" db="EMBL/GenBank/DDBJ databases">
        <authorList>
            <person name="Meier V. D."/>
        </authorList>
    </citation>
    <scope>NUCLEOTIDE SEQUENCE</scope>
    <source>
        <strain evidence="2">AVDCRST_MAG49</strain>
    </source>
</reference>
<accession>A0A6J4VGB7</accession>
<keyword evidence="1" id="KW-0812">Transmembrane</keyword>
<proteinExistence type="predicted"/>
<evidence type="ECO:0000256" key="1">
    <source>
        <dbReference type="SAM" id="Phobius"/>
    </source>
</evidence>
<evidence type="ECO:0000313" key="2">
    <source>
        <dbReference type="EMBL" id="CAA9576481.1"/>
    </source>
</evidence>
<dbReference type="EMBL" id="CADCWG010000306">
    <property type="protein sequence ID" value="CAA9576481.1"/>
    <property type="molecule type" value="Genomic_DNA"/>
</dbReference>